<feature type="domain" description="DUF402" evidence="2">
    <location>
        <begin position="73"/>
        <end position="184"/>
    </location>
</feature>
<evidence type="ECO:0000313" key="4">
    <source>
        <dbReference type="Proteomes" id="UP000199632"/>
    </source>
</evidence>
<evidence type="ECO:0000256" key="1">
    <source>
        <dbReference type="ARBA" id="ARBA00022801"/>
    </source>
</evidence>
<protein>
    <recommendedName>
        <fullName evidence="2">DUF402 domain-containing protein</fullName>
    </recommendedName>
</protein>
<organism evidence="3 4">
    <name type="scientific">Asanoa ishikariensis</name>
    <dbReference type="NCBI Taxonomy" id="137265"/>
    <lineage>
        <taxon>Bacteria</taxon>
        <taxon>Bacillati</taxon>
        <taxon>Actinomycetota</taxon>
        <taxon>Actinomycetes</taxon>
        <taxon>Micromonosporales</taxon>
        <taxon>Micromonosporaceae</taxon>
        <taxon>Asanoa</taxon>
    </lineage>
</organism>
<dbReference type="Proteomes" id="UP000199632">
    <property type="component" value="Unassembled WGS sequence"/>
</dbReference>
<dbReference type="RefSeq" id="WP_090794205.1">
    <property type="nucleotide sequence ID" value="NZ_BOND01000021.1"/>
</dbReference>
<dbReference type="GO" id="GO:0016787">
    <property type="term" value="F:hydrolase activity"/>
    <property type="evidence" value="ECO:0007669"/>
    <property type="project" value="UniProtKB-KW"/>
</dbReference>
<dbReference type="Pfam" id="PF04167">
    <property type="entry name" value="DUF402"/>
    <property type="match status" value="1"/>
</dbReference>
<sequence>MTLAPGRTVLRRYWRAGRISFLVPTVVVGDDAQGLRLWHPAGATFWRLMTPDGRTHHDGTLDELGPTELTPQTWIGGPPLYFHPADGSPWSVWWFFDQHTGEFDGWYVNLEDAVRRWDDGTLAGIDTADHALDILVEPDRSWRWKDEDELAAKTDKSDYWDIAGAAKIRENGEAVIELIEAGKFPFDGTWCDLRPDPSWRIPAELPPGWDRQRTV</sequence>
<gene>
    <name evidence="3" type="ORF">SAMN05421684_3918</name>
</gene>
<dbReference type="PANTHER" id="PTHR39159">
    <property type="match status" value="1"/>
</dbReference>
<dbReference type="AlphaFoldDB" id="A0A1H3RMB4"/>
<keyword evidence="1" id="KW-0378">Hydrolase</keyword>
<reference evidence="4" key="1">
    <citation type="submission" date="2016-10" db="EMBL/GenBank/DDBJ databases">
        <authorList>
            <person name="Varghese N."/>
            <person name="Submissions S."/>
        </authorList>
    </citation>
    <scope>NUCLEOTIDE SEQUENCE [LARGE SCALE GENOMIC DNA]</scope>
    <source>
        <strain evidence="4">DSM 44718</strain>
    </source>
</reference>
<dbReference type="EMBL" id="FNQB01000002">
    <property type="protein sequence ID" value="SDZ26049.1"/>
    <property type="molecule type" value="Genomic_DNA"/>
</dbReference>
<evidence type="ECO:0000313" key="3">
    <source>
        <dbReference type="EMBL" id="SDZ26049.1"/>
    </source>
</evidence>
<dbReference type="PANTHER" id="PTHR39159:SF1">
    <property type="entry name" value="UPF0374 PROTEIN YGAC"/>
    <property type="match status" value="1"/>
</dbReference>
<evidence type="ECO:0000259" key="2">
    <source>
        <dbReference type="Pfam" id="PF04167"/>
    </source>
</evidence>
<dbReference type="SUPFAM" id="SSF159234">
    <property type="entry name" value="FomD-like"/>
    <property type="match status" value="1"/>
</dbReference>
<accession>A0A1H3RMB4</accession>
<keyword evidence="4" id="KW-1185">Reference proteome</keyword>
<dbReference type="STRING" id="137265.SAMN05421684_3918"/>
<dbReference type="InterPro" id="IPR050212">
    <property type="entry name" value="Ntdp-like"/>
</dbReference>
<dbReference type="InterPro" id="IPR035930">
    <property type="entry name" value="FomD-like_sf"/>
</dbReference>
<dbReference type="InterPro" id="IPR007295">
    <property type="entry name" value="DUF402"/>
</dbReference>
<name>A0A1H3RMB4_9ACTN</name>
<dbReference type="OrthoDB" id="3815685at2"/>
<dbReference type="Gene3D" id="2.40.380.10">
    <property type="entry name" value="FomD-like"/>
    <property type="match status" value="1"/>
</dbReference>
<proteinExistence type="predicted"/>